<sequence>MIRAHHARRQRGRAKSILRILLVCVTVFAVSTTSVVAIAVWQTASKIGTGIQLSQLPGHAALPPALGATEGEVNLLLVGTDTRTGQGGGFSSADNMAASSGAGSNDVTMLLHISKDHTNATVVSFPRDLMVAVPRCLKPDGSTSAAADSVMFNTTLATGGLPCVVLTVEQLAGIVIPYAAEISFDGVIAMSNAVGGVPVCLATAVDDNYTGLHLAAGQQTLLGSDALAFVRSRHGVGDGSDLGRISNQQVFLSALMRTITGAGVLANPVALYSLANAALANMQLSDTLSNVSAPVSIALALKAVSLPRMVFLQYPTTPDPKDPNRVVADTGPAQQIASALQADEPVQLTGGVGRAAVAAPAGQPAGTTTPAASPDTATPNLPQASAPPTASSGVSLPPSVTGQTAADATCTKGNN</sequence>
<proteinExistence type="inferred from homology"/>
<gene>
    <name evidence="5" type="ORF">B7R54_19430</name>
</gene>
<protein>
    <recommendedName>
        <fullName evidence="4">Cell envelope-related transcriptional attenuator domain-containing protein</fullName>
    </recommendedName>
</protein>
<reference evidence="5 6" key="1">
    <citation type="submission" date="2017-04" db="EMBL/GenBank/DDBJ databases">
        <title>Comparative genome analysis of Subtercola boreus.</title>
        <authorList>
            <person name="Cho Y.-J."/>
            <person name="Cho A."/>
            <person name="Kim O.-S."/>
            <person name="Lee J.-I."/>
        </authorList>
    </citation>
    <scope>NUCLEOTIDE SEQUENCE [LARGE SCALE GENOMIC DNA]</scope>
    <source>
        <strain evidence="5 6">K300</strain>
    </source>
</reference>
<feature type="compositionally biased region" description="Polar residues" evidence="2">
    <location>
        <begin position="380"/>
        <end position="415"/>
    </location>
</feature>
<feature type="domain" description="Cell envelope-related transcriptional attenuator" evidence="4">
    <location>
        <begin position="105"/>
        <end position="259"/>
    </location>
</feature>
<dbReference type="NCBIfam" id="TIGR00350">
    <property type="entry name" value="lytR_cpsA_psr"/>
    <property type="match status" value="1"/>
</dbReference>
<feature type="compositionally biased region" description="Low complexity" evidence="2">
    <location>
        <begin position="357"/>
        <end position="379"/>
    </location>
</feature>
<feature type="transmembrane region" description="Helical" evidence="3">
    <location>
        <begin position="20"/>
        <end position="41"/>
    </location>
</feature>
<dbReference type="Pfam" id="PF03816">
    <property type="entry name" value="LytR_cpsA_psr"/>
    <property type="match status" value="1"/>
</dbReference>
<evidence type="ECO:0000256" key="3">
    <source>
        <dbReference type="SAM" id="Phobius"/>
    </source>
</evidence>
<evidence type="ECO:0000313" key="6">
    <source>
        <dbReference type="Proteomes" id="UP000256486"/>
    </source>
</evidence>
<organism evidence="5 6">
    <name type="scientific">Subtercola boreus</name>
    <dbReference type="NCBI Taxonomy" id="120213"/>
    <lineage>
        <taxon>Bacteria</taxon>
        <taxon>Bacillati</taxon>
        <taxon>Actinomycetota</taxon>
        <taxon>Actinomycetes</taxon>
        <taxon>Micrococcales</taxon>
        <taxon>Microbacteriaceae</taxon>
        <taxon>Subtercola</taxon>
    </lineage>
</organism>
<evidence type="ECO:0000313" key="5">
    <source>
        <dbReference type="EMBL" id="RFA06537.1"/>
    </source>
</evidence>
<dbReference type="EMBL" id="NBWZ01000002">
    <property type="protein sequence ID" value="RFA06537.1"/>
    <property type="molecule type" value="Genomic_DNA"/>
</dbReference>
<evidence type="ECO:0000259" key="4">
    <source>
        <dbReference type="Pfam" id="PF03816"/>
    </source>
</evidence>
<evidence type="ECO:0000256" key="2">
    <source>
        <dbReference type="SAM" id="MobiDB-lite"/>
    </source>
</evidence>
<feature type="region of interest" description="Disordered" evidence="2">
    <location>
        <begin position="357"/>
        <end position="415"/>
    </location>
</feature>
<dbReference type="InterPro" id="IPR004474">
    <property type="entry name" value="LytR_CpsA_psr"/>
</dbReference>
<keyword evidence="3" id="KW-1133">Transmembrane helix</keyword>
<accession>A0A3E0VCC9</accession>
<dbReference type="InterPro" id="IPR050922">
    <property type="entry name" value="LytR/CpsA/Psr_CW_biosynth"/>
</dbReference>
<comment type="caution">
    <text evidence="5">The sequence shown here is derived from an EMBL/GenBank/DDBJ whole genome shotgun (WGS) entry which is preliminary data.</text>
</comment>
<dbReference type="Proteomes" id="UP000256486">
    <property type="component" value="Unassembled WGS sequence"/>
</dbReference>
<dbReference type="PANTHER" id="PTHR33392:SF6">
    <property type="entry name" value="POLYISOPRENYL-TEICHOIC ACID--PEPTIDOGLYCAN TEICHOIC ACID TRANSFERASE TAGU"/>
    <property type="match status" value="1"/>
</dbReference>
<comment type="similarity">
    <text evidence="1">Belongs to the LytR/CpsA/Psr (LCP) family.</text>
</comment>
<dbReference type="PANTHER" id="PTHR33392">
    <property type="entry name" value="POLYISOPRENYL-TEICHOIC ACID--PEPTIDOGLYCAN TEICHOIC ACID TRANSFERASE TAGU"/>
    <property type="match status" value="1"/>
</dbReference>
<evidence type="ECO:0000256" key="1">
    <source>
        <dbReference type="ARBA" id="ARBA00006068"/>
    </source>
</evidence>
<keyword evidence="6" id="KW-1185">Reference proteome</keyword>
<keyword evidence="3" id="KW-0812">Transmembrane</keyword>
<name>A0A3E0VCC9_9MICO</name>
<dbReference type="AlphaFoldDB" id="A0A3E0VCC9"/>
<dbReference type="Gene3D" id="3.40.630.190">
    <property type="entry name" value="LCP protein"/>
    <property type="match status" value="1"/>
</dbReference>
<keyword evidence="3" id="KW-0472">Membrane</keyword>